<protein>
    <submittedName>
        <fullName evidence="1">Uncharacterized protein</fullName>
    </submittedName>
</protein>
<dbReference type="EMBL" id="CM040986">
    <property type="protein sequence ID" value="MCJ8738888.1"/>
    <property type="molecule type" value="Genomic_DNA"/>
</dbReference>
<proteinExistence type="predicted"/>
<reference evidence="1" key="1">
    <citation type="submission" date="2020-02" db="EMBL/GenBank/DDBJ databases">
        <title>Genome sequencing of the panga catfish, Pangasius djambal.</title>
        <authorList>
            <person name="Wen M."/>
            <person name="Zahm M."/>
            <person name="Roques C."/>
            <person name="Cabau C."/>
            <person name="Klopp C."/>
            <person name="Donnadieu C."/>
            <person name="Jouanno E."/>
            <person name="Avarre J.-C."/>
            <person name="Campet M."/>
            <person name="Ha T."/>
            <person name="Dugue R."/>
            <person name="Lampietro C."/>
            <person name="Louis A."/>
            <person name="Herpin A."/>
            <person name="Echchiki A."/>
            <person name="Berthelot C."/>
            <person name="Parey E."/>
            <person name="Roest-Crollius H."/>
            <person name="Braasch I."/>
            <person name="Postlethwait J.H."/>
            <person name="Bobe J."/>
            <person name="Montfort J."/>
            <person name="Bouchez O."/>
            <person name="Begum T."/>
            <person name="Schartl M."/>
            <person name="Gustiano R."/>
            <person name="Guiguen Y."/>
        </authorList>
    </citation>
    <scope>NUCLEOTIDE SEQUENCE</scope>
    <source>
        <strain evidence="1">Pdj_M5554</strain>
    </source>
</reference>
<evidence type="ECO:0000313" key="1">
    <source>
        <dbReference type="EMBL" id="MCJ8738888.1"/>
    </source>
</evidence>
<comment type="caution">
    <text evidence="1">The sequence shown here is derived from an EMBL/GenBank/DDBJ whole genome shotgun (WGS) entry which is preliminary data.</text>
</comment>
<keyword evidence="2" id="KW-1185">Reference proteome</keyword>
<accession>A0ACC5YTM2</accession>
<evidence type="ECO:0000313" key="2">
    <source>
        <dbReference type="Proteomes" id="UP000830395"/>
    </source>
</evidence>
<organism evidence="1 2">
    <name type="scientific">Pangasius djambal</name>
    <dbReference type="NCBI Taxonomy" id="1691987"/>
    <lineage>
        <taxon>Eukaryota</taxon>
        <taxon>Metazoa</taxon>
        <taxon>Chordata</taxon>
        <taxon>Craniata</taxon>
        <taxon>Vertebrata</taxon>
        <taxon>Euteleostomi</taxon>
        <taxon>Actinopterygii</taxon>
        <taxon>Neopterygii</taxon>
        <taxon>Teleostei</taxon>
        <taxon>Ostariophysi</taxon>
        <taxon>Siluriformes</taxon>
        <taxon>Pangasiidae</taxon>
        <taxon>Pangasius</taxon>
    </lineage>
</organism>
<dbReference type="Proteomes" id="UP000830395">
    <property type="component" value="Chromosome 12"/>
</dbReference>
<gene>
    <name evidence="1" type="ORF">PDJAM_G00041050</name>
</gene>
<name>A0ACC5YTM2_9TELE</name>
<sequence>MECVANARPLIKLSISWRKDGVPVRSGLSDFNRRLTLLSPTIADSGFYECEAELRSSSVPSVSAGAFLHVLEPPQFVKEPEKHITAEMEKVVDIPCQAKGVPQPDIVWYKDAVPISPLKNPRYHVLAGGSLQINGLLPDDTGMFQCFARNAAGEVQTNTYLAVTTSTTTNSNARRNKAPEKSRTSALKAREGLTELRLDTASKASNTSEPMSRWSRGTKGQHGQGC</sequence>